<dbReference type="EMBL" id="JAGGMR010000001">
    <property type="protein sequence ID" value="MBP2187161.1"/>
    <property type="molecule type" value="Genomic_DNA"/>
</dbReference>
<dbReference type="Proteomes" id="UP001519325">
    <property type="component" value="Unassembled WGS sequence"/>
</dbReference>
<evidence type="ECO:0000313" key="2">
    <source>
        <dbReference type="EMBL" id="MBP2187161.1"/>
    </source>
</evidence>
<evidence type="ECO:0000313" key="3">
    <source>
        <dbReference type="Proteomes" id="UP001519325"/>
    </source>
</evidence>
<keyword evidence="1" id="KW-1133">Transmembrane helix</keyword>
<name>A0ABS4Q649_9NOCA</name>
<keyword evidence="3" id="KW-1185">Reference proteome</keyword>
<protein>
    <submittedName>
        <fullName evidence="2">Uncharacterized protein</fullName>
    </submittedName>
</protein>
<feature type="transmembrane region" description="Helical" evidence="1">
    <location>
        <begin position="48"/>
        <end position="65"/>
    </location>
</feature>
<evidence type="ECO:0000256" key="1">
    <source>
        <dbReference type="SAM" id="Phobius"/>
    </source>
</evidence>
<dbReference type="RefSeq" id="WP_209883564.1">
    <property type="nucleotide sequence ID" value="NZ_JAGGMR010000001.1"/>
</dbReference>
<sequence>MSTPNFPYQGRPGPVNHGLYQGYPTAPPAFPPPPPDDRRAKIMSWLKVLAPGVVLFLIAGVVWVLRGTGTTAEIGQCGTLSGTSSAARFEIADCDHPEANYVVAEKHSGANSGCATKDYSSYYQDGGNEYTLCLRLNAQEGDCFSGGPARASTKVECTVSADFKVDKIVRGVAASSACGPVGSDENTYVYPEPEPLTLCLAAPR</sequence>
<comment type="caution">
    <text evidence="2">The sequence shown here is derived from an EMBL/GenBank/DDBJ whole genome shotgun (WGS) entry which is preliminary data.</text>
</comment>
<accession>A0ABS4Q649</accession>
<keyword evidence="1" id="KW-0812">Transmembrane</keyword>
<organism evidence="2 3">
    <name type="scientific">Nocardia goodfellowii</name>
    <dbReference type="NCBI Taxonomy" id="882446"/>
    <lineage>
        <taxon>Bacteria</taxon>
        <taxon>Bacillati</taxon>
        <taxon>Actinomycetota</taxon>
        <taxon>Actinomycetes</taxon>
        <taxon>Mycobacteriales</taxon>
        <taxon>Nocardiaceae</taxon>
        <taxon>Nocardia</taxon>
    </lineage>
</organism>
<reference evidence="2 3" key="1">
    <citation type="submission" date="2021-03" db="EMBL/GenBank/DDBJ databases">
        <title>Sequencing the genomes of 1000 actinobacteria strains.</title>
        <authorList>
            <person name="Klenk H.-P."/>
        </authorList>
    </citation>
    <scope>NUCLEOTIDE SEQUENCE [LARGE SCALE GENOMIC DNA]</scope>
    <source>
        <strain evidence="2 3">DSM 45516</strain>
    </source>
</reference>
<keyword evidence="1" id="KW-0472">Membrane</keyword>
<proteinExistence type="predicted"/>
<gene>
    <name evidence="2" type="ORF">BJ987_000062</name>
</gene>